<dbReference type="EMBL" id="DF848269">
    <property type="protein sequence ID" value="GAT53379.1"/>
    <property type="molecule type" value="Genomic_DNA"/>
</dbReference>
<keyword evidence="2" id="KW-1185">Reference proteome</keyword>
<dbReference type="Proteomes" id="UP000815677">
    <property type="component" value="Unassembled WGS sequence"/>
</dbReference>
<organism evidence="1 2">
    <name type="scientific">Mycena chlorophos</name>
    <name type="common">Agaric fungus</name>
    <name type="synonym">Agaricus chlorophos</name>
    <dbReference type="NCBI Taxonomy" id="658473"/>
    <lineage>
        <taxon>Eukaryota</taxon>
        <taxon>Fungi</taxon>
        <taxon>Dikarya</taxon>
        <taxon>Basidiomycota</taxon>
        <taxon>Agaricomycotina</taxon>
        <taxon>Agaricomycetes</taxon>
        <taxon>Agaricomycetidae</taxon>
        <taxon>Agaricales</taxon>
        <taxon>Marasmiineae</taxon>
        <taxon>Mycenaceae</taxon>
        <taxon>Mycena</taxon>
    </lineage>
</organism>
<proteinExistence type="predicted"/>
<sequence>MAANDSSSSALVHIFNPRPKYTATAKGNARNSLVRSDALGRVYAFVGKKIGNVVNGAAQKSGRGPTPVAEVISAFFKEHECVSVAELRSKGQIEVDVLAACSRLTALATWTQTPPTQLSAFKHIVTLSTRFPGLK</sequence>
<accession>A0ABQ0LRZ4</accession>
<name>A0ABQ0LRZ4_MYCCL</name>
<gene>
    <name evidence="1" type="ORF">MCHLO_10328</name>
</gene>
<protein>
    <submittedName>
        <fullName evidence="1">Uncharacterized protein</fullName>
    </submittedName>
</protein>
<evidence type="ECO:0000313" key="2">
    <source>
        <dbReference type="Proteomes" id="UP000815677"/>
    </source>
</evidence>
<evidence type="ECO:0000313" key="1">
    <source>
        <dbReference type="EMBL" id="GAT53379.1"/>
    </source>
</evidence>
<reference evidence="1" key="1">
    <citation type="submission" date="2014-09" db="EMBL/GenBank/DDBJ databases">
        <title>Genome sequence of the luminous mushroom Mycena chlorophos for searching fungal bioluminescence genes.</title>
        <authorList>
            <person name="Tanaka Y."/>
            <person name="Kasuga D."/>
            <person name="Oba Y."/>
            <person name="Hase S."/>
            <person name="Sato K."/>
            <person name="Oba Y."/>
            <person name="Sakakibara Y."/>
        </authorList>
    </citation>
    <scope>NUCLEOTIDE SEQUENCE</scope>
</reference>